<sequence>MILATRNLYEDDDASVSSTFTCEESPKEPASELDTSLRTSARSVQFDESLNTVHENKQRCKDECRETWYSSDDFRCFKLSVAKAVRVVSPSNNRSSSAAIGRSIEQAYDVCCLSSSEQVTAGDVVLSKESLANLSTIYSTKPGRLMGLERIAVRDIARDRVARRGQILQMIRKLQSPNSKYSWKDDNAKAEAVRQLCETLSAPSKLFARSIAVAAQAS</sequence>
<feature type="region of interest" description="Disordered" evidence="1">
    <location>
        <begin position="17"/>
        <end position="37"/>
    </location>
</feature>
<evidence type="ECO:0000256" key="1">
    <source>
        <dbReference type="SAM" id="MobiDB-lite"/>
    </source>
</evidence>
<dbReference type="AlphaFoldDB" id="A0A7S2V9U0"/>
<reference evidence="2" key="1">
    <citation type="submission" date="2021-01" db="EMBL/GenBank/DDBJ databases">
        <authorList>
            <person name="Corre E."/>
            <person name="Pelletier E."/>
            <person name="Niang G."/>
            <person name="Scheremetjew M."/>
            <person name="Finn R."/>
            <person name="Kale V."/>
            <person name="Holt S."/>
            <person name="Cochrane G."/>
            <person name="Meng A."/>
            <person name="Brown T."/>
            <person name="Cohen L."/>
        </authorList>
    </citation>
    <scope>NUCLEOTIDE SEQUENCE</scope>
    <source>
        <strain evidence="2">CCMP125</strain>
    </source>
</reference>
<organism evidence="2">
    <name type="scientific">Entomoneis paludosa</name>
    <dbReference type="NCBI Taxonomy" id="265537"/>
    <lineage>
        <taxon>Eukaryota</taxon>
        <taxon>Sar</taxon>
        <taxon>Stramenopiles</taxon>
        <taxon>Ochrophyta</taxon>
        <taxon>Bacillariophyta</taxon>
        <taxon>Bacillariophyceae</taxon>
        <taxon>Bacillariophycidae</taxon>
        <taxon>Entomoneidaceae</taxon>
        <taxon>Entomoneis</taxon>
    </lineage>
</organism>
<gene>
    <name evidence="2" type="ORF">APAL1065_LOCUS966</name>
</gene>
<evidence type="ECO:0000313" key="2">
    <source>
        <dbReference type="EMBL" id="CAD9941405.1"/>
    </source>
</evidence>
<name>A0A7S2V9U0_9STRA</name>
<protein>
    <submittedName>
        <fullName evidence="2">Uncharacterized protein</fullName>
    </submittedName>
</protein>
<accession>A0A7S2V9U0</accession>
<dbReference type="EMBL" id="HBHT01001516">
    <property type="protein sequence ID" value="CAD9941405.1"/>
    <property type="molecule type" value="Transcribed_RNA"/>
</dbReference>
<proteinExistence type="predicted"/>